<dbReference type="RefSeq" id="YP_010085046.1">
    <property type="nucleotide sequence ID" value="NC_055176.1"/>
</dbReference>
<protein>
    <submittedName>
        <fullName evidence="1">Uncharacterized protein</fullName>
    </submittedName>
</protein>
<evidence type="ECO:0000313" key="2">
    <source>
        <dbReference type="Proteomes" id="UP000297177"/>
    </source>
</evidence>
<dbReference type="KEGG" id="vg:65100082"/>
<evidence type="ECO:0000313" key="1">
    <source>
        <dbReference type="EMBL" id="AVM87242.1"/>
    </source>
</evidence>
<keyword evidence="2" id="KW-1185">Reference proteome</keyword>
<reference evidence="1" key="1">
    <citation type="journal article" date="2018" name="Nature">
        <title>The evolutionary history of vertebrate RNA viruses.</title>
        <authorList>
            <person name="Shi M."/>
            <person name="Lin X.D."/>
            <person name="Chen X."/>
            <person name="Tian J.H."/>
            <person name="Chen L.J."/>
            <person name="Li K."/>
            <person name="Wang W."/>
            <person name="Eden J.S."/>
            <person name="Shen J.J."/>
            <person name="Liu L."/>
            <person name="Holmes E.C."/>
            <person name="Zhang Y.Z."/>
        </authorList>
    </citation>
    <scope>NUCLEOTIDE SEQUENCE [LARGE SCALE GENOMIC DNA]</scope>
    <source>
        <strain evidence="1">LQMMTII17328</strain>
    </source>
</reference>
<organism evidence="1">
    <name type="scientific">Wenling thamnaconus septentrionalis filovirus</name>
    <dbReference type="NCBI Taxonomy" id="2116488"/>
    <lineage>
        <taxon>Viruses</taxon>
        <taxon>Riboviria</taxon>
        <taxon>Orthornavirae</taxon>
        <taxon>Negarnaviricota</taxon>
        <taxon>Haploviricotina</taxon>
        <taxon>Monjiviricetes</taxon>
        <taxon>Mononegavirales</taxon>
        <taxon>Filoviridae</taxon>
        <taxon>Thamnovirus</taxon>
        <taxon>Thamnovirus thamnaconi</taxon>
    </lineage>
</organism>
<dbReference type="Proteomes" id="UP000297177">
    <property type="component" value="Segment"/>
</dbReference>
<accession>A0A2P1GMN2</accession>
<name>A0A2P1GMN2_9MONO</name>
<dbReference type="GeneID" id="65100082"/>
<sequence>MGLVLYMHYTAKDLLSDHRLAGDELITIFTKPEGAVTKVVDVHCAKRTITQLRDPFTGLSDETGVWMFTDEGSRLLVHRFAALLKRGPLLGRILTEITVSGATLFLVLPEDETSILTAFLCILRILHLPEMNGFLRDMFHVLWFDGDREENSVILDRFCVTLVMMTSRIFTPTRVVRPLACPPVYHHLENIIIGRLKFTHMEMVNIRSFHGGNLQFLDLEH</sequence>
<proteinExistence type="predicted"/>
<dbReference type="EMBL" id="MG599981">
    <property type="protein sequence ID" value="AVM87242.1"/>
    <property type="molecule type" value="Viral_cRNA"/>
</dbReference>